<dbReference type="RefSeq" id="WP_346821707.1">
    <property type="nucleotide sequence ID" value="NZ_JBDKWZ010000007.1"/>
</dbReference>
<comment type="catalytic activity">
    <reaction evidence="11 12">
        <text>L-histidinol phosphate + 2-oxoglutarate = 3-(imidazol-4-yl)-2-oxopropyl phosphate + L-glutamate</text>
        <dbReference type="Rhea" id="RHEA:23744"/>
        <dbReference type="ChEBI" id="CHEBI:16810"/>
        <dbReference type="ChEBI" id="CHEBI:29985"/>
        <dbReference type="ChEBI" id="CHEBI:57766"/>
        <dbReference type="ChEBI" id="CHEBI:57980"/>
        <dbReference type="EC" id="2.6.1.9"/>
    </reaction>
</comment>
<dbReference type="CDD" id="cd00609">
    <property type="entry name" value="AAT_like"/>
    <property type="match status" value="1"/>
</dbReference>
<dbReference type="AlphaFoldDB" id="A0AAW9SE19"/>
<dbReference type="SUPFAM" id="SSF53383">
    <property type="entry name" value="PLP-dependent transferases"/>
    <property type="match status" value="1"/>
</dbReference>
<evidence type="ECO:0000259" key="13">
    <source>
        <dbReference type="Pfam" id="PF00155"/>
    </source>
</evidence>
<evidence type="ECO:0000256" key="5">
    <source>
        <dbReference type="ARBA" id="ARBA00011738"/>
    </source>
</evidence>
<comment type="caution">
    <text evidence="14">The sequence shown here is derived from an EMBL/GenBank/DDBJ whole genome shotgun (WGS) entry which is preliminary data.</text>
</comment>
<keyword evidence="9 12" id="KW-0663">Pyridoxal phosphate</keyword>
<dbReference type="PANTHER" id="PTHR42885">
    <property type="entry name" value="HISTIDINOL-PHOSPHATE AMINOTRANSFERASE-RELATED"/>
    <property type="match status" value="1"/>
</dbReference>
<evidence type="ECO:0000256" key="4">
    <source>
        <dbReference type="ARBA" id="ARBA00007970"/>
    </source>
</evidence>
<dbReference type="EC" id="2.6.1.9" evidence="12"/>
<evidence type="ECO:0000256" key="7">
    <source>
        <dbReference type="ARBA" id="ARBA00022605"/>
    </source>
</evidence>
<name>A0AAW9SE19_9BACT</name>
<dbReference type="Proteomes" id="UP001403385">
    <property type="component" value="Unassembled WGS sequence"/>
</dbReference>
<keyword evidence="8 12" id="KW-0808">Transferase</keyword>
<accession>A0AAW9SE19</accession>
<dbReference type="InterPro" id="IPR015421">
    <property type="entry name" value="PyrdxlP-dep_Trfase_major"/>
</dbReference>
<comment type="cofactor">
    <cofactor evidence="1 12">
        <name>pyridoxal 5'-phosphate</name>
        <dbReference type="ChEBI" id="CHEBI:597326"/>
    </cofactor>
</comment>
<comment type="subunit">
    <text evidence="5 12">Homodimer.</text>
</comment>
<evidence type="ECO:0000256" key="3">
    <source>
        <dbReference type="ARBA" id="ARBA00005189"/>
    </source>
</evidence>
<evidence type="ECO:0000256" key="8">
    <source>
        <dbReference type="ARBA" id="ARBA00022679"/>
    </source>
</evidence>
<evidence type="ECO:0000256" key="6">
    <source>
        <dbReference type="ARBA" id="ARBA00022576"/>
    </source>
</evidence>
<dbReference type="Pfam" id="PF00155">
    <property type="entry name" value="Aminotran_1_2"/>
    <property type="match status" value="1"/>
</dbReference>
<gene>
    <name evidence="12 14" type="primary">hisC</name>
    <name evidence="14" type="ORF">AAG747_13495</name>
</gene>
<dbReference type="GO" id="GO:0030170">
    <property type="term" value="F:pyridoxal phosphate binding"/>
    <property type="evidence" value="ECO:0007669"/>
    <property type="project" value="InterPro"/>
</dbReference>
<dbReference type="EMBL" id="JBDKWZ010000007">
    <property type="protein sequence ID" value="MEN7548931.1"/>
    <property type="molecule type" value="Genomic_DNA"/>
</dbReference>
<dbReference type="GO" id="GO:0000105">
    <property type="term" value="P:L-histidine biosynthetic process"/>
    <property type="evidence" value="ECO:0007669"/>
    <property type="project" value="UniProtKB-UniRule"/>
</dbReference>
<comment type="pathway">
    <text evidence="3">Lipid metabolism.</text>
</comment>
<dbReference type="NCBIfam" id="TIGR01141">
    <property type="entry name" value="hisC"/>
    <property type="match status" value="1"/>
</dbReference>
<evidence type="ECO:0000256" key="9">
    <source>
        <dbReference type="ARBA" id="ARBA00022898"/>
    </source>
</evidence>
<evidence type="ECO:0000256" key="11">
    <source>
        <dbReference type="ARBA" id="ARBA00047481"/>
    </source>
</evidence>
<keyword evidence="10 12" id="KW-0368">Histidine biosynthesis</keyword>
<feature type="domain" description="Aminotransferase class I/classII large" evidence="13">
    <location>
        <begin position="44"/>
        <end position="345"/>
    </location>
</feature>
<protein>
    <recommendedName>
        <fullName evidence="12">Histidinol-phosphate aminotransferase</fullName>
        <ecNumber evidence="12">2.6.1.9</ecNumber>
    </recommendedName>
    <alternativeName>
        <fullName evidence="12">Imidazole acetol-phosphate transaminase</fullName>
    </alternativeName>
</protein>
<sequence>MFDVNKIVRKHILSLKSYSSARDEYTGTEGVFLDANENPYGSAGGGDFHRYPDPYQRKIKHALVGHTPALGVEQIFIGNGSDEAIDLLFRAFCEPLEDNVLIMPPTYGMYQVSADINRVAIREVPLNKEFAIQTEKVLAAIDEHTRMIFVCSPNNPTGNTLSRESIETLLNNFDGLLVVDEAYIDFSPHQSWVHSLKHYPNLVVLQTLSKSWGLAGLRLGMAFASKEVIGIVNKIKPPYNINEATQQLALKALENREGMQAMVADILQNKSDLEKALLALPLVKSILPSDANFIMAKFEEPKKIYTYLTRKLVIVRDRSSVLNCEGYLRITVGSEEENKTLLKALKAYPEDGM</sequence>
<evidence type="ECO:0000256" key="2">
    <source>
        <dbReference type="ARBA" id="ARBA00005011"/>
    </source>
</evidence>
<evidence type="ECO:0000313" key="15">
    <source>
        <dbReference type="Proteomes" id="UP001403385"/>
    </source>
</evidence>
<comment type="pathway">
    <text evidence="2 12">Amino-acid biosynthesis; L-histidine biosynthesis; L-histidine from 5-phospho-alpha-D-ribose 1-diphosphate: step 7/9.</text>
</comment>
<comment type="similarity">
    <text evidence="4 12">Belongs to the class-II pyridoxal-phosphate-dependent aminotransferase family. Histidinol-phosphate aminotransferase subfamily.</text>
</comment>
<keyword evidence="15" id="KW-1185">Reference proteome</keyword>
<proteinExistence type="inferred from homology"/>
<dbReference type="GO" id="GO:0004400">
    <property type="term" value="F:histidinol-phosphate transaminase activity"/>
    <property type="evidence" value="ECO:0007669"/>
    <property type="project" value="UniProtKB-UniRule"/>
</dbReference>
<evidence type="ECO:0000256" key="12">
    <source>
        <dbReference type="HAMAP-Rule" id="MF_01023"/>
    </source>
</evidence>
<evidence type="ECO:0000256" key="1">
    <source>
        <dbReference type="ARBA" id="ARBA00001933"/>
    </source>
</evidence>
<reference evidence="14 15" key="1">
    <citation type="submission" date="2024-04" db="EMBL/GenBank/DDBJ databases">
        <title>Novel genus in family Flammeovirgaceae.</title>
        <authorList>
            <person name="Nguyen T.H."/>
            <person name="Vuong T.Q."/>
            <person name="Le H."/>
            <person name="Kim S.-G."/>
        </authorList>
    </citation>
    <scope>NUCLEOTIDE SEQUENCE [LARGE SCALE GENOMIC DNA]</scope>
    <source>
        <strain evidence="14 15">JCM 23209</strain>
    </source>
</reference>
<dbReference type="HAMAP" id="MF_01023">
    <property type="entry name" value="HisC_aminotrans_2"/>
    <property type="match status" value="1"/>
</dbReference>
<evidence type="ECO:0000256" key="10">
    <source>
        <dbReference type="ARBA" id="ARBA00023102"/>
    </source>
</evidence>
<keyword evidence="6 12" id="KW-0032">Aminotransferase</keyword>
<organism evidence="14 15">
    <name type="scientific">Rapidithrix thailandica</name>
    <dbReference type="NCBI Taxonomy" id="413964"/>
    <lineage>
        <taxon>Bacteria</taxon>
        <taxon>Pseudomonadati</taxon>
        <taxon>Bacteroidota</taxon>
        <taxon>Cytophagia</taxon>
        <taxon>Cytophagales</taxon>
        <taxon>Flammeovirgaceae</taxon>
        <taxon>Rapidithrix</taxon>
    </lineage>
</organism>
<dbReference type="PROSITE" id="PS00599">
    <property type="entry name" value="AA_TRANSFER_CLASS_2"/>
    <property type="match status" value="1"/>
</dbReference>
<dbReference type="InterPro" id="IPR004839">
    <property type="entry name" value="Aminotransferase_I/II_large"/>
</dbReference>
<dbReference type="InterPro" id="IPR015422">
    <property type="entry name" value="PyrdxlP-dep_Trfase_small"/>
</dbReference>
<dbReference type="Gene3D" id="3.90.1150.10">
    <property type="entry name" value="Aspartate Aminotransferase, domain 1"/>
    <property type="match status" value="1"/>
</dbReference>
<dbReference type="Gene3D" id="3.40.640.10">
    <property type="entry name" value="Type I PLP-dependent aspartate aminotransferase-like (Major domain)"/>
    <property type="match status" value="1"/>
</dbReference>
<evidence type="ECO:0000313" key="14">
    <source>
        <dbReference type="EMBL" id="MEN7548931.1"/>
    </source>
</evidence>
<dbReference type="InterPro" id="IPR001917">
    <property type="entry name" value="Aminotrans_II_pyridoxalP_BS"/>
</dbReference>
<dbReference type="PANTHER" id="PTHR42885:SF2">
    <property type="entry name" value="HISTIDINOL-PHOSPHATE AMINOTRANSFERASE"/>
    <property type="match status" value="1"/>
</dbReference>
<dbReference type="InterPro" id="IPR015424">
    <property type="entry name" value="PyrdxlP-dep_Trfase"/>
</dbReference>
<dbReference type="InterPro" id="IPR005861">
    <property type="entry name" value="HisP_aminotrans"/>
</dbReference>
<keyword evidence="7 12" id="KW-0028">Amino-acid biosynthesis</keyword>
<feature type="modified residue" description="N6-(pyridoxal phosphate)lysine" evidence="12">
    <location>
        <position position="210"/>
    </location>
</feature>